<dbReference type="KEGG" id="fls:GLV81_16980"/>
<keyword evidence="2" id="KW-1185">Reference proteome</keyword>
<name>A0A6I6GCW2_9BACT</name>
<evidence type="ECO:0000313" key="1">
    <source>
        <dbReference type="EMBL" id="QGW29583.1"/>
    </source>
</evidence>
<protein>
    <submittedName>
        <fullName evidence="1">Uncharacterized protein</fullName>
    </submittedName>
</protein>
<dbReference type="EMBL" id="CP046566">
    <property type="protein sequence ID" value="QGW29583.1"/>
    <property type="molecule type" value="Genomic_DNA"/>
</dbReference>
<dbReference type="AlphaFoldDB" id="A0A6I6GCW2"/>
<evidence type="ECO:0000313" key="2">
    <source>
        <dbReference type="Proteomes" id="UP000426027"/>
    </source>
</evidence>
<sequence length="86" mass="9711">MKPMVRKPVVANVILAKAYYSDSAKAAELRSIAQMLGHIQQTAQWAEVVEVADLKKFRFIQKPAKVRQALQDISPDKAFVFVLHKC</sequence>
<organism evidence="1 2">
    <name type="scientific">Phnomibacter ginsenosidimutans</name>
    <dbReference type="NCBI Taxonomy" id="2676868"/>
    <lineage>
        <taxon>Bacteria</taxon>
        <taxon>Pseudomonadati</taxon>
        <taxon>Bacteroidota</taxon>
        <taxon>Chitinophagia</taxon>
        <taxon>Chitinophagales</taxon>
        <taxon>Chitinophagaceae</taxon>
        <taxon>Phnomibacter</taxon>
    </lineage>
</organism>
<gene>
    <name evidence="1" type="ORF">GLV81_16980</name>
</gene>
<reference evidence="1 2" key="1">
    <citation type="submission" date="2019-11" db="EMBL/GenBank/DDBJ databases">
        <authorList>
            <person name="Im W.T."/>
        </authorList>
    </citation>
    <scope>NUCLEOTIDE SEQUENCE [LARGE SCALE GENOMIC DNA]</scope>
    <source>
        <strain evidence="1 2">SB-02</strain>
    </source>
</reference>
<dbReference type="Proteomes" id="UP000426027">
    <property type="component" value="Chromosome"/>
</dbReference>
<accession>A0A6I6GCW2</accession>
<proteinExistence type="predicted"/>